<gene>
    <name evidence="1" type="ORF">PFISCL1PPCAC_5772</name>
</gene>
<comment type="caution">
    <text evidence="1">The sequence shown here is derived from an EMBL/GenBank/DDBJ whole genome shotgun (WGS) entry which is preliminary data.</text>
</comment>
<dbReference type="EMBL" id="BTSY01000002">
    <property type="protein sequence ID" value="GMT14475.1"/>
    <property type="molecule type" value="Genomic_DNA"/>
</dbReference>
<feature type="non-terminal residue" evidence="1">
    <location>
        <position position="1"/>
    </location>
</feature>
<dbReference type="AlphaFoldDB" id="A0AAV5V994"/>
<reference evidence="1" key="1">
    <citation type="submission" date="2023-10" db="EMBL/GenBank/DDBJ databases">
        <title>Genome assembly of Pristionchus species.</title>
        <authorList>
            <person name="Yoshida K."/>
            <person name="Sommer R.J."/>
        </authorList>
    </citation>
    <scope>NUCLEOTIDE SEQUENCE</scope>
    <source>
        <strain evidence="1">RS5133</strain>
    </source>
</reference>
<sequence length="71" mass="8274">EFNTFTQVLNKMEKEGWKGALISSGYIPSQFCVGIECDRLEALNKSFYMMKEDDEELLRDELVRGKRMTFG</sequence>
<evidence type="ECO:0000313" key="2">
    <source>
        <dbReference type="Proteomes" id="UP001432322"/>
    </source>
</evidence>
<name>A0AAV5V994_9BILA</name>
<organism evidence="1 2">
    <name type="scientific">Pristionchus fissidentatus</name>
    <dbReference type="NCBI Taxonomy" id="1538716"/>
    <lineage>
        <taxon>Eukaryota</taxon>
        <taxon>Metazoa</taxon>
        <taxon>Ecdysozoa</taxon>
        <taxon>Nematoda</taxon>
        <taxon>Chromadorea</taxon>
        <taxon>Rhabditida</taxon>
        <taxon>Rhabditina</taxon>
        <taxon>Diplogasteromorpha</taxon>
        <taxon>Diplogasteroidea</taxon>
        <taxon>Neodiplogasteridae</taxon>
        <taxon>Pristionchus</taxon>
    </lineage>
</organism>
<accession>A0AAV5V994</accession>
<keyword evidence="2" id="KW-1185">Reference proteome</keyword>
<evidence type="ECO:0000313" key="1">
    <source>
        <dbReference type="EMBL" id="GMT14475.1"/>
    </source>
</evidence>
<feature type="non-terminal residue" evidence="1">
    <location>
        <position position="71"/>
    </location>
</feature>
<protein>
    <submittedName>
        <fullName evidence="1">Uncharacterized protein</fullName>
    </submittedName>
</protein>
<dbReference type="Proteomes" id="UP001432322">
    <property type="component" value="Unassembled WGS sequence"/>
</dbReference>
<proteinExistence type="predicted"/>